<accession>A0A291BBF4</accession>
<dbReference type="KEGG" id="elux:BTN50_1924"/>
<proteinExistence type="predicted"/>
<organism evidence="1 2">
    <name type="scientific">Candidatus Enterovibrio altilux</name>
    <dbReference type="NCBI Taxonomy" id="1927128"/>
    <lineage>
        <taxon>Bacteria</taxon>
        <taxon>Pseudomonadati</taxon>
        <taxon>Pseudomonadota</taxon>
        <taxon>Gammaproteobacteria</taxon>
        <taxon>Vibrionales</taxon>
        <taxon>Vibrionaceae</taxon>
        <taxon>Enterovibrio</taxon>
    </lineage>
</organism>
<evidence type="ECO:0000313" key="1">
    <source>
        <dbReference type="EMBL" id="ATF10340.1"/>
    </source>
</evidence>
<gene>
    <name evidence="1" type="ORF">BTN50_1924</name>
</gene>
<reference evidence="2" key="1">
    <citation type="submission" date="2017-04" db="EMBL/GenBank/DDBJ databases">
        <title>Genome evolution of the luminous symbionts of deep sea anglerfish.</title>
        <authorList>
            <person name="Hendry T.A."/>
        </authorList>
    </citation>
    <scope>NUCLEOTIDE SEQUENCE [LARGE SCALE GENOMIC DNA]</scope>
</reference>
<sequence length="39" mass="4586">MREFKKMYTFENVKYSMSGSLTSYIPAHIPQVRAASFRI</sequence>
<dbReference type="EMBL" id="CP020663">
    <property type="protein sequence ID" value="ATF10340.1"/>
    <property type="molecule type" value="Genomic_DNA"/>
</dbReference>
<evidence type="ECO:0000313" key="2">
    <source>
        <dbReference type="Proteomes" id="UP000218160"/>
    </source>
</evidence>
<dbReference type="Proteomes" id="UP000218160">
    <property type="component" value="Chromosome 2"/>
</dbReference>
<dbReference type="AlphaFoldDB" id="A0A291BBF4"/>
<protein>
    <submittedName>
        <fullName evidence="1">Uncharacterized protein</fullName>
    </submittedName>
</protein>
<keyword evidence="2" id="KW-1185">Reference proteome</keyword>
<name>A0A291BBF4_9GAMM</name>